<organism evidence="2 3">
    <name type="scientific">Phytophthora megakarya</name>
    <dbReference type="NCBI Taxonomy" id="4795"/>
    <lineage>
        <taxon>Eukaryota</taxon>
        <taxon>Sar</taxon>
        <taxon>Stramenopiles</taxon>
        <taxon>Oomycota</taxon>
        <taxon>Peronosporomycetes</taxon>
        <taxon>Peronosporales</taxon>
        <taxon>Peronosporaceae</taxon>
        <taxon>Phytophthora</taxon>
    </lineage>
</organism>
<comment type="caution">
    <text evidence="2">The sequence shown here is derived from an EMBL/GenBank/DDBJ whole genome shotgun (WGS) entry which is preliminary data.</text>
</comment>
<dbReference type="PANTHER" id="PTHR40866:SF1">
    <property type="entry name" value="BED-TYPE DOMAIN-CONTAINING PROTEIN"/>
    <property type="match status" value="1"/>
</dbReference>
<feature type="compositionally biased region" description="Basic and acidic residues" evidence="1">
    <location>
        <begin position="209"/>
        <end position="223"/>
    </location>
</feature>
<dbReference type="OrthoDB" id="6774612at2759"/>
<proteinExistence type="predicted"/>
<dbReference type="PANTHER" id="PTHR40866">
    <property type="entry name" value="BED-TYPE DOMAIN-CONTAINING PROTEIN"/>
    <property type="match status" value="1"/>
</dbReference>
<dbReference type="Proteomes" id="UP000198211">
    <property type="component" value="Unassembled WGS sequence"/>
</dbReference>
<protein>
    <submittedName>
        <fullName evidence="2">Uncharacterized protein</fullName>
    </submittedName>
</protein>
<accession>A0A225W7M3</accession>
<sequence>MPLYELGHPFTRSVSRLKAIFSKTLQKYLATTTKAVEKAFAALQRHLDLVLLRVYVTRWNSMFTMLETYVCMSSEIKRVDAMYDLVPKPAALHWIVALTDILKIFNTVTGRCEGDMTSDEQDAVASRRSLSSALVDGKAGIDMGNFTSQLVYNLSVMSVMALMQLGWTENGTWDSSATVTLRMGIIRVNSCGQDVKTISQALACDNTYDERAEKSGGEEDSRTEATGNGSRIRVEAPGRKLGSSSQIEVDRGEIVMADRGLIANRRSQDKLSDRFYKEFRRSTESPVGRYLANVDYHSSSGCRLHVIQFLKNLWGQEFQLSLQGRVYFTKDELEDILKQVEEMEQGIRRKPANYVQFGRCKPQGTCPGAPARGASGSYAAMATSEVLDAQTTDPEDLRWEGEGGPDYGYQYDEENDEAYGDFVLLDMLKNQLAYRPDRNDLRPEAIIEEAIVDKPGEADPGEEKRLRAILLKP</sequence>
<reference evidence="3" key="1">
    <citation type="submission" date="2017-03" db="EMBL/GenBank/DDBJ databases">
        <title>Phytopthora megakarya and P. palmivora, two closely related causual agents of cacao black pod achieved similar genome size and gene model numbers by different mechanisms.</title>
        <authorList>
            <person name="Ali S."/>
            <person name="Shao J."/>
            <person name="Larry D.J."/>
            <person name="Kronmiller B."/>
            <person name="Shen D."/>
            <person name="Strem M.D."/>
            <person name="Melnick R.L."/>
            <person name="Guiltinan M.J."/>
            <person name="Tyler B.M."/>
            <person name="Meinhardt L.W."/>
            <person name="Bailey B.A."/>
        </authorList>
    </citation>
    <scope>NUCLEOTIDE SEQUENCE [LARGE SCALE GENOMIC DNA]</scope>
    <source>
        <strain evidence="3">zdho120</strain>
    </source>
</reference>
<keyword evidence="3" id="KW-1185">Reference proteome</keyword>
<evidence type="ECO:0000313" key="3">
    <source>
        <dbReference type="Proteomes" id="UP000198211"/>
    </source>
</evidence>
<dbReference type="EMBL" id="NBNE01001504">
    <property type="protein sequence ID" value="OWZ13741.1"/>
    <property type="molecule type" value="Genomic_DNA"/>
</dbReference>
<dbReference type="AlphaFoldDB" id="A0A225W7M3"/>
<evidence type="ECO:0000256" key="1">
    <source>
        <dbReference type="SAM" id="MobiDB-lite"/>
    </source>
</evidence>
<gene>
    <name evidence="2" type="ORF">PHMEG_00012879</name>
</gene>
<evidence type="ECO:0000313" key="2">
    <source>
        <dbReference type="EMBL" id="OWZ13741.1"/>
    </source>
</evidence>
<feature type="region of interest" description="Disordered" evidence="1">
    <location>
        <begin position="209"/>
        <end position="236"/>
    </location>
</feature>
<name>A0A225W7M3_9STRA</name>